<dbReference type="STRING" id="167539.Pro_1213"/>
<dbReference type="EnsemblBacteria" id="AAQ00258">
    <property type="protein sequence ID" value="AAQ00258"/>
    <property type="gene ID" value="Pro_1213"/>
</dbReference>
<keyword evidence="2" id="KW-1185">Reference proteome</keyword>
<name>Q7VB85_PROMA</name>
<evidence type="ECO:0000313" key="2">
    <source>
        <dbReference type="Proteomes" id="UP000001420"/>
    </source>
</evidence>
<dbReference type="AlphaFoldDB" id="Q7VB85"/>
<reference evidence="1 2" key="1">
    <citation type="journal article" date="2003" name="Proc. Natl. Acad. Sci. U.S.A.">
        <title>Genome sequence of the cyanobacterium Prochlorococcus marinus SS120, a nearly minimal oxyphototrophic genome.</title>
        <authorList>
            <person name="Dufresne A."/>
            <person name="Salanoubat M."/>
            <person name="Partensky F."/>
            <person name="Artiguenave F."/>
            <person name="Axmann I.M."/>
            <person name="Barbe V."/>
            <person name="Duprat S."/>
            <person name="Galperin M.Y."/>
            <person name="Koonin E.V."/>
            <person name="Le Gall F."/>
            <person name="Makarova K.S."/>
            <person name="Ostrowski M."/>
            <person name="Oztas S."/>
            <person name="Robert C."/>
            <person name="Rogozin I.B."/>
            <person name="Scanlan D.J."/>
            <person name="Tandeau de Marsac N."/>
            <person name="Weissenbach J."/>
            <person name="Wincker P."/>
            <person name="Wolf Y.I."/>
            <person name="Hess W.R."/>
        </authorList>
    </citation>
    <scope>NUCLEOTIDE SEQUENCE [LARGE SCALE GENOMIC DNA]</scope>
    <source>
        <strain evidence="2">SARG / CCMP1375 / SS120</strain>
    </source>
</reference>
<proteinExistence type="predicted"/>
<dbReference type="Proteomes" id="UP000001420">
    <property type="component" value="Chromosome"/>
</dbReference>
<sequence>MVLLFIKYFLMKKTLSFIQIVCAVIIGSLVSDFLVGFAKQCTSKDANGCAENRMKCIWNSWKSPFVAPSCLTESRL</sequence>
<accession>Q7VB85</accession>
<protein>
    <submittedName>
        <fullName evidence="1">Uncharacterized protein</fullName>
    </submittedName>
</protein>
<dbReference type="PATRIC" id="fig|167539.5.peg.1272"/>
<dbReference type="HOGENOM" id="CLU_2651538_0_0_3"/>
<dbReference type="EMBL" id="AE017126">
    <property type="protein sequence ID" value="AAQ00258.1"/>
    <property type="molecule type" value="Genomic_DNA"/>
</dbReference>
<organism evidence="1 2">
    <name type="scientific">Prochlorococcus marinus (strain SARG / CCMP1375 / SS120)</name>
    <dbReference type="NCBI Taxonomy" id="167539"/>
    <lineage>
        <taxon>Bacteria</taxon>
        <taxon>Bacillati</taxon>
        <taxon>Cyanobacteriota</taxon>
        <taxon>Cyanophyceae</taxon>
        <taxon>Synechococcales</taxon>
        <taxon>Prochlorococcaceae</taxon>
        <taxon>Prochlorococcus</taxon>
    </lineage>
</organism>
<gene>
    <name evidence="1" type="ordered locus">Pro_1213</name>
</gene>
<dbReference type="KEGG" id="pma:Pro_1213"/>
<evidence type="ECO:0000313" key="1">
    <source>
        <dbReference type="EMBL" id="AAQ00258.1"/>
    </source>
</evidence>